<feature type="signal peptide" evidence="1">
    <location>
        <begin position="1"/>
        <end position="17"/>
    </location>
</feature>
<sequence>MRHSAIALGLLATLAVAAPIQDSTVAKRAENIGIYRDVDMYLDTVEKREELYALAPLDTLEKRDEDLGIYRDADMYLDTVEKRDDDMVYADAVNGLNTAEKREELYAIGLLDTVEEP</sequence>
<dbReference type="Proteomes" id="UP000246702">
    <property type="component" value="Unassembled WGS sequence"/>
</dbReference>
<reference evidence="2 3" key="1">
    <citation type="submission" date="2016-12" db="EMBL/GenBank/DDBJ databases">
        <title>The genomes of Aspergillus section Nigri reveals drivers in fungal speciation.</title>
        <authorList>
            <consortium name="DOE Joint Genome Institute"/>
            <person name="Vesth T.C."/>
            <person name="Nybo J."/>
            <person name="Theobald S."/>
            <person name="Brandl J."/>
            <person name="Frisvad J.C."/>
            <person name="Nielsen K.F."/>
            <person name="Lyhne E.K."/>
            <person name="Kogle M.E."/>
            <person name="Kuo A."/>
            <person name="Riley R."/>
            <person name="Clum A."/>
            <person name="Nolan M."/>
            <person name="Lipzen A."/>
            <person name="Salamov A."/>
            <person name="Henrissat B."/>
            <person name="Wiebenga A."/>
            <person name="De Vries R.P."/>
            <person name="Grigoriev I.V."/>
            <person name="Mortensen U.H."/>
            <person name="Andersen M.R."/>
            <person name="Baker S.E."/>
        </authorList>
    </citation>
    <scope>NUCLEOTIDE SEQUENCE [LARGE SCALE GENOMIC DNA]</scope>
    <source>
        <strain evidence="2 3">CBS 115572</strain>
    </source>
</reference>
<dbReference type="AlphaFoldDB" id="A0A317WR26"/>
<protein>
    <submittedName>
        <fullName evidence="2">Uncharacterized protein</fullName>
    </submittedName>
</protein>
<feature type="chain" id="PRO_5016303641" evidence="1">
    <location>
        <begin position="18"/>
        <end position="117"/>
    </location>
</feature>
<gene>
    <name evidence="2" type="ORF">BO94DRAFT_574893</name>
</gene>
<name>A0A317WR26_9EURO</name>
<evidence type="ECO:0000313" key="3">
    <source>
        <dbReference type="Proteomes" id="UP000246702"/>
    </source>
</evidence>
<organism evidence="2 3">
    <name type="scientific">Aspergillus sclerotioniger CBS 115572</name>
    <dbReference type="NCBI Taxonomy" id="1450535"/>
    <lineage>
        <taxon>Eukaryota</taxon>
        <taxon>Fungi</taxon>
        <taxon>Dikarya</taxon>
        <taxon>Ascomycota</taxon>
        <taxon>Pezizomycotina</taxon>
        <taxon>Eurotiomycetes</taxon>
        <taxon>Eurotiomycetidae</taxon>
        <taxon>Eurotiales</taxon>
        <taxon>Aspergillaceae</taxon>
        <taxon>Aspergillus</taxon>
        <taxon>Aspergillus subgen. Circumdati</taxon>
    </lineage>
</organism>
<comment type="caution">
    <text evidence="2">The sequence shown here is derived from an EMBL/GenBank/DDBJ whole genome shotgun (WGS) entry which is preliminary data.</text>
</comment>
<dbReference type="RefSeq" id="XP_025468261.1">
    <property type="nucleotide sequence ID" value="XM_025615048.1"/>
</dbReference>
<keyword evidence="3" id="KW-1185">Reference proteome</keyword>
<dbReference type="GeneID" id="37117191"/>
<evidence type="ECO:0000313" key="2">
    <source>
        <dbReference type="EMBL" id="PWY88899.1"/>
    </source>
</evidence>
<proteinExistence type="predicted"/>
<accession>A0A317WR26</accession>
<dbReference type="EMBL" id="MSFK01000012">
    <property type="protein sequence ID" value="PWY88899.1"/>
    <property type="molecule type" value="Genomic_DNA"/>
</dbReference>
<evidence type="ECO:0000256" key="1">
    <source>
        <dbReference type="SAM" id="SignalP"/>
    </source>
</evidence>
<keyword evidence="1" id="KW-0732">Signal</keyword>
<dbReference type="OrthoDB" id="10412798at2759"/>